<evidence type="ECO:0000313" key="1">
    <source>
        <dbReference type="EMBL" id="RDX64804.1"/>
    </source>
</evidence>
<comment type="caution">
    <text evidence="1">The sequence shown here is derived from an EMBL/GenBank/DDBJ whole genome shotgun (WGS) entry which is preliminary data.</text>
</comment>
<sequence length="70" mass="8229">MKTKNLFQGIDRSTLETILNKDIAKSILDSLKKRYQGTMQLQKEFEMLKMKEGEFVNDYFSHILAITDKL</sequence>
<reference evidence="1" key="1">
    <citation type="submission" date="2018-05" db="EMBL/GenBank/DDBJ databases">
        <title>Draft genome of Mucuna pruriens seed.</title>
        <authorList>
            <person name="Nnadi N.E."/>
            <person name="Vos R."/>
            <person name="Hasami M.H."/>
            <person name="Devisetty U.K."/>
            <person name="Aguiy J.C."/>
        </authorList>
    </citation>
    <scope>NUCLEOTIDE SEQUENCE [LARGE SCALE GENOMIC DNA]</scope>
    <source>
        <strain evidence="1">JCA_2017</strain>
    </source>
</reference>
<gene>
    <name evidence="1" type="ORF">CR513_56599</name>
</gene>
<dbReference type="Proteomes" id="UP000257109">
    <property type="component" value="Unassembled WGS sequence"/>
</dbReference>
<proteinExistence type="predicted"/>
<dbReference type="EMBL" id="QJKJ01014221">
    <property type="protein sequence ID" value="RDX64804.1"/>
    <property type="molecule type" value="Genomic_DNA"/>
</dbReference>
<dbReference type="PANTHER" id="PTHR35317">
    <property type="entry name" value="OS04G0629600 PROTEIN"/>
    <property type="match status" value="1"/>
</dbReference>
<organism evidence="1 2">
    <name type="scientific">Mucuna pruriens</name>
    <name type="common">Velvet bean</name>
    <name type="synonym">Dolichos pruriens</name>
    <dbReference type="NCBI Taxonomy" id="157652"/>
    <lineage>
        <taxon>Eukaryota</taxon>
        <taxon>Viridiplantae</taxon>
        <taxon>Streptophyta</taxon>
        <taxon>Embryophyta</taxon>
        <taxon>Tracheophyta</taxon>
        <taxon>Spermatophyta</taxon>
        <taxon>Magnoliopsida</taxon>
        <taxon>eudicotyledons</taxon>
        <taxon>Gunneridae</taxon>
        <taxon>Pentapetalae</taxon>
        <taxon>rosids</taxon>
        <taxon>fabids</taxon>
        <taxon>Fabales</taxon>
        <taxon>Fabaceae</taxon>
        <taxon>Papilionoideae</taxon>
        <taxon>50 kb inversion clade</taxon>
        <taxon>NPAAA clade</taxon>
        <taxon>indigoferoid/millettioid clade</taxon>
        <taxon>Phaseoleae</taxon>
        <taxon>Mucuna</taxon>
    </lineage>
</organism>
<dbReference type="AlphaFoldDB" id="A0A371EFR1"/>
<accession>A0A371EFR1</accession>
<keyword evidence="2" id="KW-1185">Reference proteome</keyword>
<protein>
    <submittedName>
        <fullName evidence="1">Uncharacterized protein</fullName>
    </submittedName>
</protein>
<name>A0A371EFR1_MUCPR</name>
<feature type="non-terminal residue" evidence="1">
    <location>
        <position position="1"/>
    </location>
</feature>
<evidence type="ECO:0000313" key="2">
    <source>
        <dbReference type="Proteomes" id="UP000257109"/>
    </source>
</evidence>
<dbReference type="PANTHER" id="PTHR35317:SF27">
    <property type="entry name" value="RETROVIRUS-RELATED POL POLYPROTEIN FROM TRANSPOSON TNT 1-94"/>
    <property type="match status" value="1"/>
</dbReference>